<dbReference type="HAMAP" id="MF_00065">
    <property type="entry name" value="Adenylyl_sulf_kinase"/>
    <property type="match status" value="1"/>
</dbReference>
<organism evidence="6">
    <name type="scientific">freshwater sediment metagenome</name>
    <dbReference type="NCBI Taxonomy" id="556182"/>
    <lineage>
        <taxon>unclassified sequences</taxon>
        <taxon>metagenomes</taxon>
        <taxon>ecological metagenomes</taxon>
    </lineage>
</organism>
<sequence length="200" mass="22265">MVGRHIVPQRASITRAQRAERVGHRACVLWFTGLSGAGKSTLANSVEQRLFESGCQTFVLDGDNFRHGLCSDLGFDDRDRDENIRRAGEVAKLFVDAGAIVLAAFISPFRSHRESVRRILQEGEFLEIHCAAGIEICEERDTKGLYKKAKRGEIARFTGVSSPYEVPENPELKVETGNEPVEASVRKILQLLEARSIARL</sequence>
<dbReference type="AlphaFoldDB" id="A0AA48REP5"/>
<evidence type="ECO:0000256" key="4">
    <source>
        <dbReference type="ARBA" id="ARBA00022840"/>
    </source>
</evidence>
<reference evidence="6" key="1">
    <citation type="submission" date="2023-07" db="EMBL/GenBank/DDBJ databases">
        <authorList>
            <person name="Pelsma A.J. K."/>
        </authorList>
    </citation>
    <scope>NUCLEOTIDE SEQUENCE</scope>
</reference>
<dbReference type="GO" id="GO:0019379">
    <property type="term" value="P:sulfate assimilation, phosphoadenylyl sulfate reduction by phosphoadenylyl-sulfate reductase (thioredoxin)"/>
    <property type="evidence" value="ECO:0007669"/>
    <property type="project" value="TreeGrafter"/>
</dbReference>
<evidence type="ECO:0000256" key="1">
    <source>
        <dbReference type="ARBA" id="ARBA00012121"/>
    </source>
</evidence>
<dbReference type="PANTHER" id="PTHR42700:SF3">
    <property type="entry name" value="BIFUNCTIONAL SAT_APS KINASE-RELATED"/>
    <property type="match status" value="1"/>
</dbReference>
<dbReference type="GO" id="GO:0004020">
    <property type="term" value="F:adenylylsulfate kinase activity"/>
    <property type="evidence" value="ECO:0007669"/>
    <property type="project" value="UniProtKB-EC"/>
</dbReference>
<evidence type="ECO:0000256" key="2">
    <source>
        <dbReference type="ARBA" id="ARBA00022679"/>
    </source>
</evidence>
<dbReference type="Pfam" id="PF01583">
    <property type="entry name" value="APS_kinase"/>
    <property type="match status" value="1"/>
</dbReference>
<dbReference type="NCBIfam" id="TIGR00455">
    <property type="entry name" value="apsK"/>
    <property type="match status" value="1"/>
</dbReference>
<dbReference type="GO" id="GO:0004781">
    <property type="term" value="F:sulfate adenylyltransferase (ATP) activity"/>
    <property type="evidence" value="ECO:0007669"/>
    <property type="project" value="TreeGrafter"/>
</dbReference>
<dbReference type="GO" id="GO:0005524">
    <property type="term" value="F:ATP binding"/>
    <property type="evidence" value="ECO:0007669"/>
    <property type="project" value="InterPro"/>
</dbReference>
<dbReference type="SUPFAM" id="SSF52540">
    <property type="entry name" value="P-loop containing nucleoside triphosphate hydrolases"/>
    <property type="match status" value="1"/>
</dbReference>
<gene>
    <name evidence="6" type="primary">cysC</name>
    <name evidence="6" type="ORF">AMST5_03563</name>
</gene>
<evidence type="ECO:0000256" key="3">
    <source>
        <dbReference type="ARBA" id="ARBA00022741"/>
    </source>
</evidence>
<dbReference type="Gene3D" id="3.40.50.300">
    <property type="entry name" value="P-loop containing nucleotide triphosphate hydrolases"/>
    <property type="match status" value="1"/>
</dbReference>
<proteinExistence type="inferred from homology"/>
<dbReference type="EC" id="2.7.1.25" evidence="1"/>
<protein>
    <recommendedName>
        <fullName evidence="1">adenylyl-sulfate kinase</fullName>
        <ecNumber evidence="1">2.7.1.25</ecNumber>
    </recommendedName>
</protein>
<keyword evidence="2 6" id="KW-0808">Transferase</keyword>
<keyword evidence="3" id="KW-0547">Nucleotide-binding</keyword>
<dbReference type="NCBIfam" id="NF003013">
    <property type="entry name" value="PRK03846.1"/>
    <property type="match status" value="1"/>
</dbReference>
<evidence type="ECO:0000313" key="6">
    <source>
        <dbReference type="EMBL" id="CAJ0884876.1"/>
    </source>
</evidence>
<dbReference type="InterPro" id="IPR050512">
    <property type="entry name" value="Sulf_AdTrans/APS_kinase"/>
</dbReference>
<dbReference type="PANTHER" id="PTHR42700">
    <property type="entry name" value="SULFATE ADENYLYLTRANSFERASE"/>
    <property type="match status" value="1"/>
</dbReference>
<dbReference type="GO" id="GO:0005737">
    <property type="term" value="C:cytoplasm"/>
    <property type="evidence" value="ECO:0007669"/>
    <property type="project" value="TreeGrafter"/>
</dbReference>
<dbReference type="InterPro" id="IPR002891">
    <property type="entry name" value="APS"/>
</dbReference>
<dbReference type="InterPro" id="IPR059117">
    <property type="entry name" value="APS_kinase_dom"/>
</dbReference>
<dbReference type="InterPro" id="IPR027417">
    <property type="entry name" value="P-loop_NTPase"/>
</dbReference>
<accession>A0AA48REP5</accession>
<keyword evidence="6" id="KW-0418">Kinase</keyword>
<keyword evidence="4" id="KW-0067">ATP-binding</keyword>
<dbReference type="GO" id="GO:0010134">
    <property type="term" value="P:sulfate assimilation via adenylyl sulfate reduction"/>
    <property type="evidence" value="ECO:0007669"/>
    <property type="project" value="TreeGrafter"/>
</dbReference>
<evidence type="ECO:0000259" key="5">
    <source>
        <dbReference type="Pfam" id="PF01583"/>
    </source>
</evidence>
<name>A0AA48REP5_9ZZZZ</name>
<dbReference type="EMBL" id="OY288114">
    <property type="protein sequence ID" value="CAJ0884876.1"/>
    <property type="molecule type" value="Genomic_DNA"/>
</dbReference>
<feature type="domain" description="APS kinase" evidence="5">
    <location>
        <begin position="25"/>
        <end position="174"/>
    </location>
</feature>
<dbReference type="CDD" id="cd02027">
    <property type="entry name" value="APSK"/>
    <property type="match status" value="1"/>
</dbReference>